<feature type="transmembrane region" description="Helical" evidence="1">
    <location>
        <begin position="213"/>
        <end position="238"/>
    </location>
</feature>
<keyword evidence="1" id="KW-0812">Transmembrane</keyword>
<dbReference type="EMBL" id="DQ068068">
    <property type="protein sequence ID" value="AAY87233.1"/>
    <property type="molecule type" value="Genomic_DNA"/>
</dbReference>
<dbReference type="AlphaFoldDB" id="Q4JMT0"/>
<keyword evidence="1" id="KW-1133">Transmembrane helix</keyword>
<accession>Q4JMT0</accession>
<sequence>MAQQAMAQQDMSQTAEQSDAAAAAAAIAADIDAMSADRLADLPDAGAEELPVSAEAPEAPSGPEATTYLLIKELRSISRARSLRLQPEDVIVAVDGQPFQKDIDTFLDIMFECDPDNGVVLSIWRQGIVFNVIARGPLGCVLEHAKPEVSEKATADFADVVVEPQENYTTFEVLRDIFRNCIVLDTRLSPTAMIFPPIWCLQNRLWEVLVATFLVYGITLAVHWVLFIIAYVVLAIYFKKAHLVLRRSFAMMRGRHIWLVLAAKSELEAQRLCRKLDPKSVFVPDLVGPPVTDEPPKKRRRRRGK</sequence>
<proteinExistence type="predicted"/>
<name>Q4JMT0_9BACT</name>
<dbReference type="Gene3D" id="2.30.42.10">
    <property type="match status" value="1"/>
</dbReference>
<evidence type="ECO:0000256" key="1">
    <source>
        <dbReference type="SAM" id="Phobius"/>
    </source>
</evidence>
<dbReference type="InterPro" id="IPR036034">
    <property type="entry name" value="PDZ_sf"/>
</dbReference>
<evidence type="ECO:0008006" key="3">
    <source>
        <dbReference type="Google" id="ProtNLM"/>
    </source>
</evidence>
<reference evidence="2" key="1">
    <citation type="journal article" date="2005" name="PLoS Biol.">
        <title>New insights into metabolic properties of marine bacteria encoding proteorhodopsins.</title>
        <authorList>
            <person name="Sabehi G."/>
            <person name="Loy A."/>
            <person name="Jung K.H."/>
            <person name="Partha R."/>
            <person name="Spudich J.L."/>
            <person name="Isaacson T."/>
            <person name="Hirschberg J."/>
            <person name="Wagner M."/>
            <person name="Beja O."/>
        </authorList>
    </citation>
    <scope>NUCLEOTIDE SEQUENCE</scope>
</reference>
<evidence type="ECO:0000313" key="2">
    <source>
        <dbReference type="EMBL" id="AAY87233.1"/>
    </source>
</evidence>
<organism evidence="2">
    <name type="scientific">uncultured bacterium BAC17H8</name>
    <dbReference type="NCBI Taxonomy" id="332980"/>
    <lineage>
        <taxon>Bacteria</taxon>
        <taxon>environmental samples</taxon>
    </lineage>
</organism>
<dbReference type="SUPFAM" id="SSF50156">
    <property type="entry name" value="PDZ domain-like"/>
    <property type="match status" value="1"/>
</dbReference>
<protein>
    <recommendedName>
        <fullName evidence="3">PDZ domain-containing protein</fullName>
    </recommendedName>
</protein>
<keyword evidence="1" id="KW-0472">Membrane</keyword>